<evidence type="ECO:0000313" key="2">
    <source>
        <dbReference type="Proteomes" id="UP001144191"/>
    </source>
</evidence>
<dbReference type="AlphaFoldDB" id="A0A9W6A0V6"/>
<sequence>MAKKATVFRITATVKDICVDADEWLTMVGVGEVLSLNAVEEATLVRKIDWHIMPLMCVVYMLYFLDKTTLSYARNMGFRRTFTSMVTNTSG</sequence>
<organism evidence="1 2">
    <name type="scientific">Aspergillus niger</name>
    <dbReference type="NCBI Taxonomy" id="5061"/>
    <lineage>
        <taxon>Eukaryota</taxon>
        <taxon>Fungi</taxon>
        <taxon>Dikarya</taxon>
        <taxon>Ascomycota</taxon>
        <taxon>Pezizomycotina</taxon>
        <taxon>Eurotiomycetes</taxon>
        <taxon>Eurotiomycetidae</taxon>
        <taxon>Eurotiales</taxon>
        <taxon>Aspergillaceae</taxon>
        <taxon>Aspergillus</taxon>
        <taxon>Aspergillus subgen. Circumdati</taxon>
    </lineage>
</organism>
<accession>A0A9W6A0V6</accession>
<evidence type="ECO:0000313" key="1">
    <source>
        <dbReference type="EMBL" id="GLA48831.1"/>
    </source>
</evidence>
<protein>
    <submittedName>
        <fullName evidence="1">Uncharacterized protein</fullName>
    </submittedName>
</protein>
<dbReference type="EMBL" id="BRPB01000024">
    <property type="protein sequence ID" value="GLA48831.1"/>
    <property type="molecule type" value="Genomic_DNA"/>
</dbReference>
<reference evidence="1" key="1">
    <citation type="submission" date="2022-07" db="EMBL/GenBank/DDBJ databases">
        <title>Taxonomy of Aspergillus series Nigri: significant species reduction supported by multi-species coalescent approaches.</title>
        <authorList>
            <person name="Bian C."/>
            <person name="Kusuya Y."/>
            <person name="Sklenar F."/>
            <person name="D'hooge E."/>
            <person name="Yaguchi T."/>
            <person name="Takahashi H."/>
            <person name="Hubka V."/>
        </authorList>
    </citation>
    <scope>NUCLEOTIDE SEQUENCE</scope>
    <source>
        <strain evidence="1">IFM 63604</strain>
    </source>
</reference>
<name>A0A9W6A0V6_ASPNG</name>
<gene>
    <name evidence="1" type="ORF">AnigIFM63604_004415</name>
</gene>
<proteinExistence type="predicted"/>
<comment type="caution">
    <text evidence="1">The sequence shown here is derived from an EMBL/GenBank/DDBJ whole genome shotgun (WGS) entry which is preliminary data.</text>
</comment>
<dbReference type="Proteomes" id="UP001144191">
    <property type="component" value="Unassembled WGS sequence"/>
</dbReference>